<feature type="disulfide bond" evidence="5">
    <location>
        <begin position="198"/>
        <end position="207"/>
    </location>
</feature>
<evidence type="ECO:0000256" key="7">
    <source>
        <dbReference type="RuleBase" id="RU280815"/>
    </source>
</evidence>
<sequence length="367" mass="41997">MRGLKCLCILIISIKAIECDWKFYVQPLNLSSGPCDRFVKVETNNIIEYYVKEEKLLSFRTIINSSEVRNNTYLTNVTFNYLNSSKSQIYDLRSFVNVKEKSKGVENLIDKANNSSLKLGLEYVINCAENYFGPQCSNYCFPKDDDFYKCNYTTGEKICHKGWKGEYCQEKSYYCSDSMPCDNGGRCTIIKNQTKCICPKDFSGTHCQYVLLPTEEDYSGEERLTSPEYTTKKVIRRDDNIEDSVAITVISCMIIALVLVGVIFFFFLTRYTKKHKAKSEKKHKKRGEKGSKKESKRKSPTKKAAESKNSSKHTFKKGSSKHSHIVKEDTTAPVKDISIAVDKTEKSARKSIALEDAKKIDKKDYIV</sequence>
<feature type="chain" id="PRO_5029616130" description="Delta-like protein" evidence="10">
    <location>
        <begin position="20"/>
        <end position="367"/>
    </location>
</feature>
<dbReference type="GO" id="GO:0005112">
    <property type="term" value="F:Notch binding"/>
    <property type="evidence" value="ECO:0007669"/>
    <property type="project" value="InterPro"/>
</dbReference>
<evidence type="ECO:0000256" key="5">
    <source>
        <dbReference type="PROSITE-ProRule" id="PRU00076"/>
    </source>
</evidence>
<dbReference type="Gene3D" id="2.10.25.140">
    <property type="match status" value="1"/>
</dbReference>
<evidence type="ECO:0000259" key="12">
    <source>
        <dbReference type="PROSITE" id="PS51051"/>
    </source>
</evidence>
<name>A0A7I8VHP5_9ANNE</name>
<feature type="compositionally biased region" description="Basic residues" evidence="8">
    <location>
        <begin position="310"/>
        <end position="324"/>
    </location>
</feature>
<dbReference type="GO" id="GO:0005886">
    <property type="term" value="C:plasma membrane"/>
    <property type="evidence" value="ECO:0007669"/>
    <property type="project" value="TreeGrafter"/>
</dbReference>
<dbReference type="PROSITE" id="PS51051">
    <property type="entry name" value="DSL"/>
    <property type="match status" value="1"/>
</dbReference>
<keyword evidence="3 7" id="KW-0677">Repeat</keyword>
<reference evidence="13 14" key="1">
    <citation type="submission" date="2020-08" db="EMBL/GenBank/DDBJ databases">
        <authorList>
            <person name="Hejnol A."/>
        </authorList>
    </citation>
    <scope>NUCLEOTIDE SEQUENCE [LARGE SCALE GENOMIC DNA]</scope>
</reference>
<evidence type="ECO:0000259" key="11">
    <source>
        <dbReference type="PROSITE" id="PS50026"/>
    </source>
</evidence>
<comment type="caution">
    <text evidence="13">The sequence shown here is derived from an EMBL/GenBank/DDBJ whole genome shotgun (WGS) entry which is preliminary data.</text>
</comment>
<evidence type="ECO:0000256" key="9">
    <source>
        <dbReference type="SAM" id="Phobius"/>
    </source>
</evidence>
<keyword evidence="4 5" id="KW-1015">Disulfide bond</keyword>
<evidence type="ECO:0000256" key="6">
    <source>
        <dbReference type="PROSITE-ProRule" id="PRU00377"/>
    </source>
</evidence>
<dbReference type="AlphaFoldDB" id="A0A7I8VHP5"/>
<evidence type="ECO:0000313" key="13">
    <source>
        <dbReference type="EMBL" id="CAD5115872.1"/>
    </source>
</evidence>
<feature type="region of interest" description="Disordered" evidence="8">
    <location>
        <begin position="277"/>
        <end position="330"/>
    </location>
</feature>
<evidence type="ECO:0000313" key="14">
    <source>
        <dbReference type="Proteomes" id="UP000549394"/>
    </source>
</evidence>
<dbReference type="PROSITE" id="PS00022">
    <property type="entry name" value="EGF_1"/>
    <property type="match status" value="1"/>
</dbReference>
<keyword evidence="2 5" id="KW-0245">EGF-like domain</keyword>
<keyword evidence="7 9" id="KW-0472">Membrane</keyword>
<dbReference type="InterPro" id="IPR001774">
    <property type="entry name" value="DSL"/>
</dbReference>
<feature type="disulfide bond" evidence="6">
    <location>
        <begin position="159"/>
        <end position="168"/>
    </location>
</feature>
<comment type="subcellular location">
    <subcellularLocation>
        <location evidence="7">Membrane</location>
        <topology evidence="7">Single-pass type I membrane protein</topology>
    </subcellularLocation>
</comment>
<dbReference type="SMART" id="SM00051">
    <property type="entry name" value="DSL"/>
    <property type="match status" value="1"/>
</dbReference>
<dbReference type="PANTHER" id="PTHR22669:SF17">
    <property type="entry name" value="SECRETED PROTEIN"/>
    <property type="match status" value="1"/>
</dbReference>
<protein>
    <recommendedName>
        <fullName evidence="7">Delta-like protein</fullName>
    </recommendedName>
</protein>
<evidence type="ECO:0000256" key="1">
    <source>
        <dbReference type="ARBA" id="ARBA00022473"/>
    </source>
</evidence>
<dbReference type="GO" id="GO:0001708">
    <property type="term" value="P:cell fate specification"/>
    <property type="evidence" value="ECO:0007669"/>
    <property type="project" value="InterPro"/>
</dbReference>
<keyword evidence="7 9" id="KW-0812">Transmembrane</keyword>
<feature type="compositionally biased region" description="Basic residues" evidence="8">
    <location>
        <begin position="277"/>
        <end position="287"/>
    </location>
</feature>
<dbReference type="GO" id="GO:0007219">
    <property type="term" value="P:Notch signaling pathway"/>
    <property type="evidence" value="ECO:0007669"/>
    <property type="project" value="InterPro"/>
</dbReference>
<feature type="disulfide bond" evidence="6">
    <location>
        <begin position="127"/>
        <end position="136"/>
    </location>
</feature>
<evidence type="ECO:0000256" key="10">
    <source>
        <dbReference type="SAM" id="SignalP"/>
    </source>
</evidence>
<gene>
    <name evidence="13" type="ORF">DGYR_LOCUS4559</name>
</gene>
<evidence type="ECO:0000256" key="8">
    <source>
        <dbReference type="SAM" id="MobiDB-lite"/>
    </source>
</evidence>
<keyword evidence="7 9" id="KW-1133">Transmembrane helix</keyword>
<feature type="signal peptide" evidence="10">
    <location>
        <begin position="1"/>
        <end position="19"/>
    </location>
</feature>
<dbReference type="SMART" id="SM00181">
    <property type="entry name" value="EGF"/>
    <property type="match status" value="1"/>
</dbReference>
<accession>A0A7I8VHP5</accession>
<dbReference type="InterPro" id="IPR039178">
    <property type="entry name" value="Lag2"/>
</dbReference>
<dbReference type="EMBL" id="CAJFCJ010000006">
    <property type="protein sequence ID" value="CAD5115872.1"/>
    <property type="molecule type" value="Genomic_DNA"/>
</dbReference>
<evidence type="ECO:0000256" key="2">
    <source>
        <dbReference type="ARBA" id="ARBA00022536"/>
    </source>
</evidence>
<keyword evidence="1 7" id="KW-0217">Developmental protein</keyword>
<dbReference type="Pfam" id="PF01414">
    <property type="entry name" value="DSL"/>
    <property type="match status" value="1"/>
</dbReference>
<dbReference type="PANTHER" id="PTHR22669">
    <property type="entry name" value="DELTA/SERRATE/LAG-2 DOMAIN PROTEIN"/>
    <property type="match status" value="1"/>
</dbReference>
<keyword evidence="14" id="KW-1185">Reference proteome</keyword>
<organism evidence="13 14">
    <name type="scientific">Dimorphilus gyrociliatus</name>
    <dbReference type="NCBI Taxonomy" id="2664684"/>
    <lineage>
        <taxon>Eukaryota</taxon>
        <taxon>Metazoa</taxon>
        <taxon>Spiralia</taxon>
        <taxon>Lophotrochozoa</taxon>
        <taxon>Annelida</taxon>
        <taxon>Polychaeta</taxon>
        <taxon>Polychaeta incertae sedis</taxon>
        <taxon>Dinophilidae</taxon>
        <taxon>Dimorphilus</taxon>
    </lineage>
</organism>
<keyword evidence="7 10" id="KW-0732">Signal</keyword>
<dbReference type="PROSITE" id="PS50026">
    <property type="entry name" value="EGF_3"/>
    <property type="match status" value="1"/>
</dbReference>
<feature type="transmembrane region" description="Helical" evidence="9">
    <location>
        <begin position="245"/>
        <end position="268"/>
    </location>
</feature>
<evidence type="ECO:0000256" key="4">
    <source>
        <dbReference type="ARBA" id="ARBA00023157"/>
    </source>
</evidence>
<dbReference type="OrthoDB" id="6053552at2759"/>
<feature type="domain" description="EGF-like" evidence="11">
    <location>
        <begin position="171"/>
        <end position="208"/>
    </location>
</feature>
<dbReference type="CDD" id="cd00054">
    <property type="entry name" value="EGF_CA"/>
    <property type="match status" value="1"/>
</dbReference>
<dbReference type="InterPro" id="IPR000742">
    <property type="entry name" value="EGF"/>
</dbReference>
<dbReference type="Proteomes" id="UP000549394">
    <property type="component" value="Unassembled WGS sequence"/>
</dbReference>
<evidence type="ECO:0000256" key="3">
    <source>
        <dbReference type="ARBA" id="ARBA00022737"/>
    </source>
</evidence>
<dbReference type="SUPFAM" id="SSF57196">
    <property type="entry name" value="EGF/Laminin"/>
    <property type="match status" value="1"/>
</dbReference>
<feature type="domain" description="DSL" evidence="12">
    <location>
        <begin position="125"/>
        <end position="168"/>
    </location>
</feature>
<proteinExistence type="predicted"/>
<comment type="function">
    <text evidence="7">Putative Notch ligand involved in the mediation of Notch signaling.</text>
</comment>
<dbReference type="Gene3D" id="2.10.25.10">
    <property type="entry name" value="Laminin"/>
    <property type="match status" value="1"/>
</dbReference>
<comment type="caution">
    <text evidence="5">Lacks conserved residue(s) required for the propagation of feature annotation.</text>
</comment>